<evidence type="ECO:0000313" key="9">
    <source>
        <dbReference type="Proteomes" id="UP000005408"/>
    </source>
</evidence>
<evidence type="ECO:0000259" key="7">
    <source>
        <dbReference type="PROSITE" id="PS01180"/>
    </source>
</evidence>
<dbReference type="EnsemblMetazoa" id="G27340.1">
    <property type="protein sequence ID" value="G27340.1:cds"/>
    <property type="gene ID" value="G27340"/>
</dbReference>
<dbReference type="PROSITE" id="PS01180">
    <property type="entry name" value="CUB"/>
    <property type="match status" value="3"/>
</dbReference>
<keyword evidence="5" id="KW-1133">Transmembrane helix</keyword>
<feature type="domain" description="CUB" evidence="7">
    <location>
        <begin position="420"/>
        <end position="543"/>
    </location>
</feature>
<evidence type="ECO:0000256" key="3">
    <source>
        <dbReference type="PROSITE-ProRule" id="PRU00059"/>
    </source>
</evidence>
<feature type="transmembrane region" description="Helical" evidence="5">
    <location>
        <begin position="562"/>
        <end position="584"/>
    </location>
</feature>
<keyword evidence="5" id="KW-0812">Transmembrane</keyword>
<dbReference type="Gene3D" id="2.60.120.290">
    <property type="entry name" value="Spermadhesin, CUB domain"/>
    <property type="match status" value="4"/>
</dbReference>
<evidence type="ECO:0000256" key="6">
    <source>
        <dbReference type="SAM" id="SignalP"/>
    </source>
</evidence>
<reference evidence="8" key="1">
    <citation type="submission" date="2022-08" db="UniProtKB">
        <authorList>
            <consortium name="EnsemblMetazoa"/>
        </authorList>
    </citation>
    <scope>IDENTIFICATION</scope>
    <source>
        <strain evidence="8">05x7-T-G4-1.051#20</strain>
    </source>
</reference>
<dbReference type="PANTHER" id="PTHR24251:SF30">
    <property type="entry name" value="MEMBRANE FRIZZLED-RELATED PROTEIN"/>
    <property type="match status" value="1"/>
</dbReference>
<evidence type="ECO:0000256" key="2">
    <source>
        <dbReference type="ARBA" id="ARBA00023157"/>
    </source>
</evidence>
<feature type="region of interest" description="Disordered" evidence="4">
    <location>
        <begin position="654"/>
        <end position="714"/>
    </location>
</feature>
<dbReference type="AlphaFoldDB" id="A0A8W8LA39"/>
<feature type="domain" description="CUB" evidence="7">
    <location>
        <begin position="297"/>
        <end position="413"/>
    </location>
</feature>
<dbReference type="SMART" id="SM00042">
    <property type="entry name" value="CUB"/>
    <property type="match status" value="4"/>
</dbReference>
<name>A0A8W8LA39_MAGGI</name>
<dbReference type="OrthoDB" id="6136008at2759"/>
<proteinExistence type="predicted"/>
<feature type="signal peptide" evidence="6">
    <location>
        <begin position="1"/>
        <end position="24"/>
    </location>
</feature>
<evidence type="ECO:0000256" key="4">
    <source>
        <dbReference type="SAM" id="MobiDB-lite"/>
    </source>
</evidence>
<keyword evidence="2" id="KW-1015">Disulfide bond</keyword>
<keyword evidence="5" id="KW-0472">Membrane</keyword>
<organism evidence="8 9">
    <name type="scientific">Magallana gigas</name>
    <name type="common">Pacific oyster</name>
    <name type="synonym">Crassostrea gigas</name>
    <dbReference type="NCBI Taxonomy" id="29159"/>
    <lineage>
        <taxon>Eukaryota</taxon>
        <taxon>Metazoa</taxon>
        <taxon>Spiralia</taxon>
        <taxon>Lophotrochozoa</taxon>
        <taxon>Mollusca</taxon>
        <taxon>Bivalvia</taxon>
        <taxon>Autobranchia</taxon>
        <taxon>Pteriomorphia</taxon>
        <taxon>Ostreida</taxon>
        <taxon>Ostreoidea</taxon>
        <taxon>Ostreidae</taxon>
        <taxon>Magallana</taxon>
    </lineage>
</organism>
<feature type="domain" description="CUB" evidence="7">
    <location>
        <begin position="26"/>
        <end position="140"/>
    </location>
</feature>
<keyword evidence="1" id="KW-0677">Repeat</keyword>
<evidence type="ECO:0000256" key="5">
    <source>
        <dbReference type="SAM" id="Phobius"/>
    </source>
</evidence>
<sequence length="729" mass="80453">MDTYQIPYVRIALFLAVTIPSVLSQCNTPVHLYAHHGTSETITSPNYPFNYPSSSDCQWLIQAESSSSTIGVVFSFINTESFFDKIRIYDSNTPGANLLTTIFGSTTNRYYESTGEYLYIRFTSDNAVEKSGFSLQYFSLFSTVIGQRQGLPCYALSNRHTITLTVNLSIQQTLSNFPDPYSGNDYCYWLVDTGAGNFLNISILVTDDEYGTNPGGLTVYDGNSASATALGTVSDKSQTESGSVVLGTSQQYAFFVYHRQSISQYRGFLLSFNKVGSPPAQVAPPPTISPSVVNNTCGNELLSSDNITNYVTSPNYPLDYNSHSSCVWTIRSTNESMVIQLTFEAIDMESCCDFLYVYDGETADYTLLGTITGNYYNSSGLPVYRSTGSALRLHFVSDERTQQTGFKVGFLSIPPETPSCVDQATTSILNASYSVQTFESHPEFSTSQNYNNSYEISWLIVKPKESDILSLQFTVFNLEYSMNCVFDNVTIYKGACSSDPLAKTMCGSLEDSFTYSTGKFLLVRFKTDISVTDRGFSISYVLLNSTSTDDTSSSGLPDYVRYTIAGVFTAIFVIGTLCLCVCCCRKLCPKTASLKSVAKSDMKRNLILTNTNKPKTIKVPRNKKKRSKYGNKVTIDDPKFPLAGPGINPVAPPFPLDLKDKVDGEKSTDTPKTLPPIKEKRVRKPKKDKAERIQSDGLSEDSSATILDHDSPIDFATIPPPFEYKAPFG</sequence>
<dbReference type="InterPro" id="IPR035914">
    <property type="entry name" value="Sperma_CUB_dom_sf"/>
</dbReference>
<keyword evidence="6" id="KW-0732">Signal</keyword>
<dbReference type="Proteomes" id="UP000005408">
    <property type="component" value="Unassembled WGS sequence"/>
</dbReference>
<protein>
    <recommendedName>
        <fullName evidence="7">CUB domain-containing protein</fullName>
    </recommendedName>
</protein>
<evidence type="ECO:0000313" key="8">
    <source>
        <dbReference type="EnsemblMetazoa" id="G27340.1:cds"/>
    </source>
</evidence>
<comment type="caution">
    <text evidence="3">Lacks conserved residue(s) required for the propagation of feature annotation.</text>
</comment>
<feature type="compositionally biased region" description="Basic and acidic residues" evidence="4">
    <location>
        <begin position="657"/>
        <end position="669"/>
    </location>
</feature>
<accession>A0A8W8LA39</accession>
<dbReference type="OMA" id="NERCGWL"/>
<keyword evidence="9" id="KW-1185">Reference proteome</keyword>
<dbReference type="SUPFAM" id="SSF49854">
    <property type="entry name" value="Spermadhesin, CUB domain"/>
    <property type="match status" value="4"/>
</dbReference>
<dbReference type="Pfam" id="PF00431">
    <property type="entry name" value="CUB"/>
    <property type="match status" value="4"/>
</dbReference>
<dbReference type="InterPro" id="IPR000859">
    <property type="entry name" value="CUB_dom"/>
</dbReference>
<feature type="compositionally biased region" description="Polar residues" evidence="4">
    <location>
        <begin position="696"/>
        <end position="705"/>
    </location>
</feature>
<dbReference type="CDD" id="cd00041">
    <property type="entry name" value="CUB"/>
    <property type="match status" value="4"/>
</dbReference>
<dbReference type="PANTHER" id="PTHR24251">
    <property type="entry name" value="OVOCHYMASE-RELATED"/>
    <property type="match status" value="1"/>
</dbReference>
<evidence type="ECO:0000256" key="1">
    <source>
        <dbReference type="ARBA" id="ARBA00022737"/>
    </source>
</evidence>
<feature type="chain" id="PRO_5036476311" description="CUB domain-containing protein" evidence="6">
    <location>
        <begin position="25"/>
        <end position="729"/>
    </location>
</feature>